<dbReference type="PROSITE" id="PS00166">
    <property type="entry name" value="ENOYL_COA_HYDRATASE"/>
    <property type="match status" value="1"/>
</dbReference>
<protein>
    <recommendedName>
        <fullName evidence="5">Enoyl-CoA hydratase</fullName>
    </recommendedName>
</protein>
<evidence type="ECO:0000256" key="1">
    <source>
        <dbReference type="ARBA" id="ARBA00005254"/>
    </source>
</evidence>
<evidence type="ECO:0000256" key="2">
    <source>
        <dbReference type="RuleBase" id="RU003707"/>
    </source>
</evidence>
<dbReference type="Pfam" id="PF00378">
    <property type="entry name" value="ECH_1"/>
    <property type="match status" value="1"/>
</dbReference>
<dbReference type="GO" id="GO:0006635">
    <property type="term" value="P:fatty acid beta-oxidation"/>
    <property type="evidence" value="ECO:0007669"/>
    <property type="project" value="TreeGrafter"/>
</dbReference>
<dbReference type="CDD" id="cd06558">
    <property type="entry name" value="crotonase-like"/>
    <property type="match status" value="1"/>
</dbReference>
<dbReference type="Proteomes" id="UP000076661">
    <property type="component" value="Unassembled WGS sequence"/>
</dbReference>
<reference evidence="3 4" key="1">
    <citation type="submission" date="2013-07" db="EMBL/GenBank/DDBJ databases">
        <title>Comparative Genomic and Metabolomic Analysis of Twelve Strains of Pseudoalteromonas luteoviolacea.</title>
        <authorList>
            <person name="Vynne N.G."/>
            <person name="Mansson M."/>
            <person name="Gram L."/>
        </authorList>
    </citation>
    <scope>NUCLEOTIDE SEQUENCE [LARGE SCALE GENOMIC DNA]</scope>
    <source>
        <strain evidence="3 4">S4060-1</strain>
    </source>
</reference>
<dbReference type="PANTHER" id="PTHR11941:SF54">
    <property type="entry name" value="ENOYL-COA HYDRATASE, MITOCHONDRIAL"/>
    <property type="match status" value="1"/>
</dbReference>
<dbReference type="AlphaFoldDB" id="A0A167IMX0"/>
<evidence type="ECO:0000313" key="3">
    <source>
        <dbReference type="EMBL" id="KZN59730.1"/>
    </source>
</evidence>
<dbReference type="RefSeq" id="WP_155734504.1">
    <property type="nucleotide sequence ID" value="NZ_AUXX01000067.1"/>
</dbReference>
<dbReference type="EMBL" id="AUXX01000067">
    <property type="protein sequence ID" value="KZN59730.1"/>
    <property type="molecule type" value="Genomic_DNA"/>
</dbReference>
<sequence length="262" mass="29266">MQQSEPLAVMKTSAMQWARMQLHTKYCLNDSILGQLNHFFRPEPMHHTPVFKVLSSNMDGDFCLGGDLTLLAELVERRDKSGLQSYATSYLELVNRLLCGSKENFTSVAVVQGRAFGAGMLVALAADIVVVESQAEFMNPSILFDDYPCAVLANKLHNSASRDMVMEVLCSGKRYSAQALFELGMIDVVCEKGDAERQVYDVVARATQSHYGRIALQNYRKNSNGLTHKTTKILVDKWVSNISGGDARFVQYLRRLGRLQSE</sequence>
<comment type="similarity">
    <text evidence="1 2">Belongs to the enoyl-CoA hydratase/isomerase family.</text>
</comment>
<gene>
    <name evidence="3" type="ORF">N478_08405</name>
</gene>
<name>A0A167IMX0_9GAMM</name>
<dbReference type="GO" id="GO:0003824">
    <property type="term" value="F:catalytic activity"/>
    <property type="evidence" value="ECO:0007669"/>
    <property type="project" value="InterPro"/>
</dbReference>
<dbReference type="Gene3D" id="3.90.226.10">
    <property type="entry name" value="2-enoyl-CoA Hydratase, Chain A, domain 1"/>
    <property type="match status" value="1"/>
</dbReference>
<accession>A0A167IMX0</accession>
<comment type="caution">
    <text evidence="3">The sequence shown here is derived from an EMBL/GenBank/DDBJ whole genome shotgun (WGS) entry which is preliminary data.</text>
</comment>
<dbReference type="InterPro" id="IPR029045">
    <property type="entry name" value="ClpP/crotonase-like_dom_sf"/>
</dbReference>
<evidence type="ECO:0000313" key="4">
    <source>
        <dbReference type="Proteomes" id="UP000076661"/>
    </source>
</evidence>
<evidence type="ECO:0008006" key="5">
    <source>
        <dbReference type="Google" id="ProtNLM"/>
    </source>
</evidence>
<proteinExistence type="inferred from homology"/>
<dbReference type="PANTHER" id="PTHR11941">
    <property type="entry name" value="ENOYL-COA HYDRATASE-RELATED"/>
    <property type="match status" value="1"/>
</dbReference>
<dbReference type="InterPro" id="IPR001753">
    <property type="entry name" value="Enoyl-CoA_hydra/iso"/>
</dbReference>
<dbReference type="InterPro" id="IPR018376">
    <property type="entry name" value="Enoyl-CoA_hyd/isom_CS"/>
</dbReference>
<dbReference type="PATRIC" id="fig|1365257.3.peg.5099"/>
<organism evidence="3 4">
    <name type="scientific">Pseudoalteromonas luteoviolacea S4060-1</name>
    <dbReference type="NCBI Taxonomy" id="1365257"/>
    <lineage>
        <taxon>Bacteria</taxon>
        <taxon>Pseudomonadati</taxon>
        <taxon>Pseudomonadota</taxon>
        <taxon>Gammaproteobacteria</taxon>
        <taxon>Alteromonadales</taxon>
        <taxon>Pseudoalteromonadaceae</taxon>
        <taxon>Pseudoalteromonas</taxon>
    </lineage>
</organism>
<dbReference type="SUPFAM" id="SSF52096">
    <property type="entry name" value="ClpP/crotonase"/>
    <property type="match status" value="1"/>
</dbReference>